<dbReference type="AlphaFoldDB" id="A0AAJ8BRJ2"/>
<reference evidence="1" key="2">
    <citation type="submission" date="2025-08" db="UniProtKB">
        <authorList>
            <consortium name="RefSeq"/>
        </authorList>
    </citation>
    <scope>IDENTIFICATION</scope>
</reference>
<accession>A0AAJ8BRJ2</accession>
<protein>
    <submittedName>
        <fullName evidence="1">Uncharacterized protein</fullName>
    </submittedName>
</protein>
<sequence>MGLLGRKWKLLLKRDQDVRRRISLQLRGYEVLTGSDKNRLLPGCTEQDSSSPLISGLATPSLQSQLALYVAASLCLFVLRRQMVRIRDECTHISKPGTVELSSGMSKV</sequence>
<gene>
    <name evidence="1" type="ORF">An15g05210</name>
</gene>
<proteinExistence type="predicted"/>
<organism evidence="1">
    <name type="scientific">Aspergillus niger</name>
    <dbReference type="NCBI Taxonomy" id="5061"/>
    <lineage>
        <taxon>Eukaryota</taxon>
        <taxon>Fungi</taxon>
        <taxon>Dikarya</taxon>
        <taxon>Ascomycota</taxon>
        <taxon>Pezizomycotina</taxon>
        <taxon>Eurotiomycetes</taxon>
        <taxon>Eurotiomycetidae</taxon>
        <taxon>Eurotiales</taxon>
        <taxon>Aspergillaceae</taxon>
        <taxon>Aspergillus</taxon>
        <taxon>Aspergillus subgen. Circumdati</taxon>
    </lineage>
</organism>
<evidence type="ECO:0000313" key="1">
    <source>
        <dbReference type="RefSeq" id="XP_059602560.1"/>
    </source>
</evidence>
<dbReference type="RefSeq" id="XP_059602560.1">
    <property type="nucleotide sequence ID" value="XM_059744696.1"/>
</dbReference>
<dbReference type="VEuPathDB" id="FungiDB:An15g05210"/>
<name>A0AAJ8BRJ2_ASPNG</name>
<dbReference type="KEGG" id="ang:An15g05210"/>
<dbReference type="GeneID" id="84593211"/>
<reference evidence="1" key="1">
    <citation type="submission" date="2025-02" db="EMBL/GenBank/DDBJ databases">
        <authorList>
            <consortium name="NCBI Genome Project"/>
        </authorList>
    </citation>
    <scope>NUCLEOTIDE SEQUENCE</scope>
</reference>